<accession>D7KP19</accession>
<dbReference type="Proteomes" id="UP000008694">
    <property type="component" value="Unassembled WGS sequence"/>
</dbReference>
<evidence type="ECO:0000256" key="1">
    <source>
        <dbReference type="SAM" id="MobiDB-lite"/>
    </source>
</evidence>
<protein>
    <submittedName>
        <fullName evidence="2">Predicted protein</fullName>
    </submittedName>
</protein>
<sequence length="71" mass="7725">MAVTEEFSTHMIKMKATKKKPTDDTTSQDPKNLLHQHNPTSSFDEDAIGEEAGGKGKIMCSASSSKQIQSL</sequence>
<dbReference type="AlphaFoldDB" id="D7KP19"/>
<keyword evidence="3" id="KW-1185">Reference proteome</keyword>
<proteinExistence type="predicted"/>
<feature type="compositionally biased region" description="Polar residues" evidence="1">
    <location>
        <begin position="61"/>
        <end position="71"/>
    </location>
</feature>
<name>D7KP19_ARALL</name>
<organism evidence="3">
    <name type="scientific">Arabidopsis lyrata subsp. lyrata</name>
    <name type="common">Lyre-leaved rock-cress</name>
    <dbReference type="NCBI Taxonomy" id="81972"/>
    <lineage>
        <taxon>Eukaryota</taxon>
        <taxon>Viridiplantae</taxon>
        <taxon>Streptophyta</taxon>
        <taxon>Embryophyta</taxon>
        <taxon>Tracheophyta</taxon>
        <taxon>Spermatophyta</taxon>
        <taxon>Magnoliopsida</taxon>
        <taxon>eudicotyledons</taxon>
        <taxon>Gunneridae</taxon>
        <taxon>Pentapetalae</taxon>
        <taxon>rosids</taxon>
        <taxon>malvids</taxon>
        <taxon>Brassicales</taxon>
        <taxon>Brassicaceae</taxon>
        <taxon>Camelineae</taxon>
        <taxon>Arabidopsis</taxon>
    </lineage>
</organism>
<feature type="region of interest" description="Disordered" evidence="1">
    <location>
        <begin position="1"/>
        <end position="71"/>
    </location>
</feature>
<reference evidence="3" key="1">
    <citation type="journal article" date="2011" name="Nat. Genet.">
        <title>The Arabidopsis lyrata genome sequence and the basis of rapid genome size change.</title>
        <authorList>
            <person name="Hu T.T."/>
            <person name="Pattyn P."/>
            <person name="Bakker E.G."/>
            <person name="Cao J."/>
            <person name="Cheng J.-F."/>
            <person name="Clark R.M."/>
            <person name="Fahlgren N."/>
            <person name="Fawcett J.A."/>
            <person name="Grimwood J."/>
            <person name="Gundlach H."/>
            <person name="Haberer G."/>
            <person name="Hollister J.D."/>
            <person name="Ossowski S."/>
            <person name="Ottilar R.P."/>
            <person name="Salamov A.A."/>
            <person name="Schneeberger K."/>
            <person name="Spannagl M."/>
            <person name="Wang X."/>
            <person name="Yang L."/>
            <person name="Nasrallah M.E."/>
            <person name="Bergelson J."/>
            <person name="Carrington J.C."/>
            <person name="Gaut B.S."/>
            <person name="Schmutz J."/>
            <person name="Mayer K.F.X."/>
            <person name="Van de Peer Y."/>
            <person name="Grigoriev I.V."/>
            <person name="Nordborg M."/>
            <person name="Weigel D."/>
            <person name="Guo Y.-L."/>
        </authorList>
    </citation>
    <scope>NUCLEOTIDE SEQUENCE [LARGE SCALE GENOMIC DNA]</scope>
    <source>
        <strain evidence="3">cv. MN47</strain>
    </source>
</reference>
<gene>
    <name evidence="2" type="ORF">ARALYDRAFT_682748</name>
</gene>
<dbReference type="EMBL" id="GL348713">
    <property type="protein sequence ID" value="EFH70850.1"/>
    <property type="molecule type" value="Genomic_DNA"/>
</dbReference>
<dbReference type="Gramene" id="Al_scaffold_0001_5071">
    <property type="protein sequence ID" value="Al_scaffold_0001_5071"/>
    <property type="gene ID" value="Al_scaffold_0001_5071"/>
</dbReference>
<dbReference type="HOGENOM" id="CLU_2743452_0_0_1"/>
<evidence type="ECO:0000313" key="2">
    <source>
        <dbReference type="EMBL" id="EFH70850.1"/>
    </source>
</evidence>
<evidence type="ECO:0000313" key="3">
    <source>
        <dbReference type="Proteomes" id="UP000008694"/>
    </source>
</evidence>
<feature type="compositionally biased region" description="Polar residues" evidence="1">
    <location>
        <begin position="27"/>
        <end position="42"/>
    </location>
</feature>